<evidence type="ECO:0000256" key="1">
    <source>
        <dbReference type="SAM" id="Phobius"/>
    </source>
</evidence>
<feature type="transmembrane region" description="Helical" evidence="1">
    <location>
        <begin position="253"/>
        <end position="273"/>
    </location>
</feature>
<dbReference type="InterPro" id="IPR019429">
    <property type="entry name" value="7TM_GPCR_serpentine_rcpt_Sri"/>
</dbReference>
<gene>
    <name evidence="2" type="ORF">CAEBREN_30548</name>
</gene>
<evidence type="ECO:0000313" key="2">
    <source>
        <dbReference type="EMBL" id="EGT56970.1"/>
    </source>
</evidence>
<feature type="transmembrane region" description="Helical" evidence="1">
    <location>
        <begin position="205"/>
        <end position="232"/>
    </location>
</feature>
<reference evidence="3" key="1">
    <citation type="submission" date="2011-07" db="EMBL/GenBank/DDBJ databases">
        <authorList>
            <consortium name="Caenorhabditis brenneri Sequencing and Analysis Consortium"/>
            <person name="Wilson R.K."/>
        </authorList>
    </citation>
    <scope>NUCLEOTIDE SEQUENCE [LARGE SCALE GENOMIC DNA]</scope>
    <source>
        <strain evidence="3">PB2801</strain>
    </source>
</reference>
<proteinExistence type="predicted"/>
<feature type="transmembrane region" description="Helical" evidence="1">
    <location>
        <begin position="105"/>
        <end position="125"/>
    </location>
</feature>
<accession>G0NBG0</accession>
<keyword evidence="1" id="KW-0472">Membrane</keyword>
<organism evidence="3">
    <name type="scientific">Caenorhabditis brenneri</name>
    <name type="common">Nematode worm</name>
    <dbReference type="NCBI Taxonomy" id="135651"/>
    <lineage>
        <taxon>Eukaryota</taxon>
        <taxon>Metazoa</taxon>
        <taxon>Ecdysozoa</taxon>
        <taxon>Nematoda</taxon>
        <taxon>Chromadorea</taxon>
        <taxon>Rhabditida</taxon>
        <taxon>Rhabditina</taxon>
        <taxon>Rhabditomorpha</taxon>
        <taxon>Rhabditoidea</taxon>
        <taxon>Rhabditidae</taxon>
        <taxon>Peloderinae</taxon>
        <taxon>Caenorhabditis</taxon>
    </lineage>
</organism>
<dbReference type="InParanoid" id="G0NBG0"/>
<dbReference type="Proteomes" id="UP000008068">
    <property type="component" value="Unassembled WGS sequence"/>
</dbReference>
<dbReference type="eggNOG" id="ENOG502TH3C">
    <property type="taxonomic scope" value="Eukaryota"/>
</dbReference>
<name>G0NBG0_CAEBE</name>
<protein>
    <submittedName>
        <fullName evidence="2">Uncharacterized protein</fullName>
    </submittedName>
</protein>
<keyword evidence="1" id="KW-1133">Transmembrane helix</keyword>
<dbReference type="HOGENOM" id="CLU_069212_1_0_1"/>
<sequence>MGNNSSNTPNFHYFANIENPNRSLQQPLMDVINIISTCVNFILFYLILFDPRRRESRTYRMILFVQTFSLWLSQLHWGSLHGLVFLFPFPGLYGIGYLTPYLSSYIIWLFMFAVTVLTMFLILIVRLKAIARQNSFFNFPSFIYIGFTILLTFYILVPMPFCWITSGSTTSESQNFVKEFYPNASKVLTIPGVFIYTDPWKFHRILIVAIGLLVTGGMQYVVLCQVILYEIHQQCKVWSEKVLKYHRKALKDSVIQVVILGIFLGATPFLQILNAYRDPEVDTISQRTKQLPNFSPARIL</sequence>
<dbReference type="Pfam" id="PF10327">
    <property type="entry name" value="7TM_GPCR_Sri"/>
    <property type="match status" value="1"/>
</dbReference>
<keyword evidence="3" id="KW-1185">Reference proteome</keyword>
<dbReference type="OrthoDB" id="5846221at2759"/>
<feature type="transmembrane region" description="Helical" evidence="1">
    <location>
        <begin position="31"/>
        <end position="49"/>
    </location>
</feature>
<dbReference type="PANTHER" id="PTHR46891">
    <property type="entry name" value="SERPENTINE RECEPTOR, CLASS H-RELATED"/>
    <property type="match status" value="1"/>
</dbReference>
<keyword evidence="1" id="KW-0812">Transmembrane</keyword>
<feature type="transmembrane region" description="Helical" evidence="1">
    <location>
        <begin position="137"/>
        <end position="157"/>
    </location>
</feature>
<dbReference type="AlphaFoldDB" id="G0NBG0"/>
<dbReference type="EMBL" id="GL379858">
    <property type="protein sequence ID" value="EGT56970.1"/>
    <property type="molecule type" value="Genomic_DNA"/>
</dbReference>
<feature type="transmembrane region" description="Helical" evidence="1">
    <location>
        <begin position="61"/>
        <end position="85"/>
    </location>
</feature>
<evidence type="ECO:0000313" key="3">
    <source>
        <dbReference type="Proteomes" id="UP000008068"/>
    </source>
</evidence>